<dbReference type="Pfam" id="PF00561">
    <property type="entry name" value="Abhydrolase_1"/>
    <property type="match status" value="1"/>
</dbReference>
<reference evidence="3" key="1">
    <citation type="submission" date="2009-05" db="EMBL/GenBank/DDBJ databases">
        <title>The evolution of amastin surface glycoproteins in trypanosomatid parasites.</title>
        <authorList>
            <person name="Jackson A.P."/>
        </authorList>
    </citation>
    <scope>NUCLEOTIDE SEQUENCE</scope>
    <source>
        <strain evidence="3">ATCC 30255</strain>
    </source>
</reference>
<dbReference type="Gene3D" id="3.40.50.1820">
    <property type="entry name" value="alpha/beta hydrolase"/>
    <property type="match status" value="1"/>
</dbReference>
<evidence type="ECO:0000256" key="1">
    <source>
        <dbReference type="SAM" id="MobiDB-lite"/>
    </source>
</evidence>
<organism evidence="3">
    <name type="scientific">Angomonas deanei</name>
    <dbReference type="NCBI Taxonomy" id="59799"/>
    <lineage>
        <taxon>Eukaryota</taxon>
        <taxon>Discoba</taxon>
        <taxon>Euglenozoa</taxon>
        <taxon>Kinetoplastea</taxon>
        <taxon>Metakinetoplastina</taxon>
        <taxon>Trypanosomatida</taxon>
        <taxon>Trypanosomatidae</taxon>
        <taxon>Strigomonadinae</taxon>
        <taxon>Angomonas</taxon>
    </lineage>
</organism>
<proteinExistence type="predicted"/>
<dbReference type="EMBL" id="GQ153665">
    <property type="protein sequence ID" value="ACS87847.1"/>
    <property type="molecule type" value="Genomic_DNA"/>
</dbReference>
<protein>
    <submittedName>
        <fullName evidence="3">Putative hydrolase-like protein</fullName>
    </submittedName>
</protein>
<accession>C6K3Q8</accession>
<dbReference type="GO" id="GO:0016787">
    <property type="term" value="F:hydrolase activity"/>
    <property type="evidence" value="ECO:0007669"/>
    <property type="project" value="UniProtKB-KW"/>
</dbReference>
<gene>
    <name evidence="3" type="ORF">CDFL6B24_05</name>
</gene>
<name>C6K3Q8_9TRYP</name>
<dbReference type="SUPFAM" id="SSF53474">
    <property type="entry name" value="alpha/beta-Hydrolases"/>
    <property type="match status" value="1"/>
</dbReference>
<feature type="domain" description="AB hydrolase-1" evidence="2">
    <location>
        <begin position="75"/>
        <end position="350"/>
    </location>
</feature>
<dbReference type="PANTHER" id="PTHR43433">
    <property type="entry name" value="HYDROLASE, ALPHA/BETA FOLD FAMILY PROTEIN"/>
    <property type="match status" value="1"/>
</dbReference>
<dbReference type="PANTHER" id="PTHR43433:SF7">
    <property type="entry name" value="ALPHA_BETA FOLD FAMILY, PUTATIVE-RELATED"/>
    <property type="match status" value="1"/>
</dbReference>
<dbReference type="InterPro" id="IPR000073">
    <property type="entry name" value="AB_hydrolase_1"/>
</dbReference>
<sequence>MKAKNEPTMTSVPPPEQPSPNPKPVLPPQILAELRTIFPPAPQDEYASVGCCASTKKDITICYNTFGKPSDPCMLLIMGLNSPAPYWDTRFCMYLAAAGFYVIRYDNRDVGLSTHFDEFPTPNILRLALPSWASVGEAPLPYTLEDMAADAVGLLRALKITKAHVVGCSMGGMIAQLIALQYPEFVASLCLHSTSAGVAWPKPKMLVSLLDGPESPRDVESVLDYRVRFYKAMSGDMTFYEHEFRLGMWWDFVRSSYVAGAGRHLAAIARSSDRSALLRARLNPIESPSAASSPSSSSSSADCGGAALRVPVVVLHGGKDPIIPVENGRHLADCIHGSKLVIFPHMGHYFSKDMFKLLADEMMLNARSVVVTE</sequence>
<dbReference type="InterPro" id="IPR029058">
    <property type="entry name" value="AB_hydrolase_fold"/>
</dbReference>
<feature type="region of interest" description="Disordered" evidence="1">
    <location>
        <begin position="1"/>
        <end position="25"/>
    </location>
</feature>
<feature type="compositionally biased region" description="Pro residues" evidence="1">
    <location>
        <begin position="12"/>
        <end position="25"/>
    </location>
</feature>
<keyword evidence="3" id="KW-0378">Hydrolase</keyword>
<dbReference type="AlphaFoldDB" id="C6K3Q8"/>
<dbReference type="ESTHER" id="9tryp-c6k3q8">
    <property type="family name" value="Aclacinomycin-methylesterase_RdmC"/>
</dbReference>
<dbReference type="InterPro" id="IPR050471">
    <property type="entry name" value="AB_hydrolase"/>
</dbReference>
<evidence type="ECO:0000313" key="3">
    <source>
        <dbReference type="EMBL" id="ACS87847.1"/>
    </source>
</evidence>
<evidence type="ECO:0000259" key="2">
    <source>
        <dbReference type="Pfam" id="PF00561"/>
    </source>
</evidence>